<accession>A0ABD5VKH5</accession>
<protein>
    <recommendedName>
        <fullName evidence="4">Flagellin</fullName>
    </recommendedName>
</protein>
<evidence type="ECO:0000313" key="3">
    <source>
        <dbReference type="Proteomes" id="UP001596395"/>
    </source>
</evidence>
<dbReference type="Pfam" id="PF23960">
    <property type="entry name" value="DUF7289"/>
    <property type="match status" value="1"/>
</dbReference>
<comment type="caution">
    <text evidence="2">The sequence shown here is derived from an EMBL/GenBank/DDBJ whole genome shotgun (WGS) entry which is preliminary data.</text>
</comment>
<dbReference type="AlphaFoldDB" id="A0ABD5VKH5"/>
<keyword evidence="1" id="KW-0812">Transmembrane</keyword>
<organism evidence="2 3">
    <name type="scientific">Halorubellus litoreus</name>
    <dbReference type="NCBI Taxonomy" id="755308"/>
    <lineage>
        <taxon>Archaea</taxon>
        <taxon>Methanobacteriati</taxon>
        <taxon>Methanobacteriota</taxon>
        <taxon>Stenosarchaea group</taxon>
        <taxon>Halobacteria</taxon>
        <taxon>Halobacteriales</taxon>
        <taxon>Halorubellaceae</taxon>
        <taxon>Halorubellus</taxon>
    </lineage>
</organism>
<keyword evidence="1" id="KW-1133">Transmembrane helix</keyword>
<dbReference type="InterPro" id="IPR055713">
    <property type="entry name" value="DUF7289"/>
</dbReference>
<dbReference type="Proteomes" id="UP001596395">
    <property type="component" value="Unassembled WGS sequence"/>
</dbReference>
<evidence type="ECO:0000313" key="2">
    <source>
        <dbReference type="EMBL" id="MFC6955133.1"/>
    </source>
</evidence>
<reference evidence="2 3" key="1">
    <citation type="journal article" date="2019" name="Int. J. Syst. Evol. Microbiol.">
        <title>The Global Catalogue of Microorganisms (GCM) 10K type strain sequencing project: providing services to taxonomists for standard genome sequencing and annotation.</title>
        <authorList>
            <consortium name="The Broad Institute Genomics Platform"/>
            <consortium name="The Broad Institute Genome Sequencing Center for Infectious Disease"/>
            <person name="Wu L."/>
            <person name="Ma J."/>
        </authorList>
    </citation>
    <scope>NUCLEOTIDE SEQUENCE [LARGE SCALE GENOMIC DNA]</scope>
    <source>
        <strain evidence="2 3">GX26</strain>
    </source>
</reference>
<feature type="transmembrane region" description="Helical" evidence="1">
    <location>
        <begin position="17"/>
        <end position="36"/>
    </location>
</feature>
<dbReference type="EMBL" id="JBHSXN010000005">
    <property type="protein sequence ID" value="MFC6955133.1"/>
    <property type="molecule type" value="Genomic_DNA"/>
</dbReference>
<sequence>MMRSLGLTGDERAVSDVLAFIIVFSIIITSVALVYGTGFSSIREVRDGEQKANAERALEAVALSMSDIVKGEAKRRGGSLNLGGGQLQVDESTDIEVLVDGTEVTPDPNPVGSFEFYVDDTAVAYESGGVFRRDGTASVTVLQPTMTCTSESAVVSLVAVTSSQGAIGSTDNVEVTMEEQSTELLHAETGSSIGVQVDVADTEYAPAWERTLDEQGWNIDSIGSNSVETSCSTDRVVVRLVVIEMTYGSP</sequence>
<evidence type="ECO:0008006" key="4">
    <source>
        <dbReference type="Google" id="ProtNLM"/>
    </source>
</evidence>
<proteinExistence type="predicted"/>
<keyword evidence="3" id="KW-1185">Reference proteome</keyword>
<evidence type="ECO:0000256" key="1">
    <source>
        <dbReference type="SAM" id="Phobius"/>
    </source>
</evidence>
<keyword evidence="1" id="KW-0472">Membrane</keyword>
<gene>
    <name evidence="2" type="ORF">ACFQGB_19905</name>
</gene>
<dbReference type="RefSeq" id="WP_336352070.1">
    <property type="nucleotide sequence ID" value="NZ_JAZAQL010000005.1"/>
</dbReference>
<name>A0ABD5VKH5_9EURY</name>